<dbReference type="InterPro" id="IPR013762">
    <property type="entry name" value="Integrase-like_cat_sf"/>
</dbReference>
<proteinExistence type="inferred from homology"/>
<dbReference type="Pfam" id="PF00589">
    <property type="entry name" value="Phage_integrase"/>
    <property type="match status" value="1"/>
</dbReference>
<dbReference type="Gene3D" id="1.10.443.10">
    <property type="entry name" value="Intergrase catalytic core"/>
    <property type="match status" value="1"/>
</dbReference>
<dbReference type="PROSITE" id="PS51900">
    <property type="entry name" value="CB"/>
    <property type="match status" value="1"/>
</dbReference>
<reference evidence="8 9" key="1">
    <citation type="submission" date="2020-06" db="EMBL/GenBank/DDBJ databases">
        <title>Interaction of electrochemicaly active bacteria, Geobacter bremensis R4 on different carbon anode.</title>
        <authorList>
            <person name="Meng L."/>
            <person name="Yoshida N."/>
        </authorList>
    </citation>
    <scope>NUCLEOTIDE SEQUENCE [LARGE SCALE GENOMIC DNA]</scope>
    <source>
        <strain evidence="8 9">R4</strain>
    </source>
</reference>
<dbReference type="KEGG" id="gbn:GEOBRER4_09620"/>
<evidence type="ECO:0000256" key="3">
    <source>
        <dbReference type="ARBA" id="ARBA00023125"/>
    </source>
</evidence>
<dbReference type="GO" id="GO:0003677">
    <property type="term" value="F:DNA binding"/>
    <property type="evidence" value="ECO:0007669"/>
    <property type="project" value="UniProtKB-UniRule"/>
</dbReference>
<dbReference type="InterPro" id="IPR050808">
    <property type="entry name" value="Phage_Integrase"/>
</dbReference>
<dbReference type="EMBL" id="AP023213">
    <property type="protein sequence ID" value="BCG46212.1"/>
    <property type="molecule type" value="Genomic_DNA"/>
</dbReference>
<feature type="domain" description="Core-binding (CB)" evidence="7">
    <location>
        <begin position="103"/>
        <end position="183"/>
    </location>
</feature>
<keyword evidence="2" id="KW-0229">DNA integration</keyword>
<dbReference type="Pfam" id="PF13356">
    <property type="entry name" value="Arm-DNA-bind_3"/>
    <property type="match status" value="1"/>
</dbReference>
<accession>A0A6S6LW87</accession>
<dbReference type="RefSeq" id="WP_185244467.1">
    <property type="nucleotide sequence ID" value="NZ_AP023213.1"/>
</dbReference>
<gene>
    <name evidence="8" type="ORF">GEOBRER4_n0998</name>
</gene>
<dbReference type="Gene3D" id="3.30.160.390">
    <property type="entry name" value="Integrase, DNA-binding domain"/>
    <property type="match status" value="1"/>
</dbReference>
<evidence type="ECO:0000256" key="2">
    <source>
        <dbReference type="ARBA" id="ARBA00022908"/>
    </source>
</evidence>
<feature type="domain" description="Tyr recombinase" evidence="6">
    <location>
        <begin position="207"/>
        <end position="391"/>
    </location>
</feature>
<protein>
    <submittedName>
        <fullName evidence="8">Phage integrase</fullName>
    </submittedName>
</protein>
<dbReference type="PANTHER" id="PTHR30629:SF2">
    <property type="entry name" value="PROPHAGE INTEGRASE INTS-RELATED"/>
    <property type="match status" value="1"/>
</dbReference>
<evidence type="ECO:0000259" key="6">
    <source>
        <dbReference type="PROSITE" id="PS51898"/>
    </source>
</evidence>
<evidence type="ECO:0000256" key="5">
    <source>
        <dbReference type="PROSITE-ProRule" id="PRU01248"/>
    </source>
</evidence>
<dbReference type="PANTHER" id="PTHR30629">
    <property type="entry name" value="PROPHAGE INTEGRASE"/>
    <property type="match status" value="1"/>
</dbReference>
<evidence type="ECO:0000313" key="8">
    <source>
        <dbReference type="EMBL" id="BCG46212.1"/>
    </source>
</evidence>
<dbReference type="InterPro" id="IPR025166">
    <property type="entry name" value="Integrase_DNA_bind_dom"/>
</dbReference>
<organism evidence="8 9">
    <name type="scientific">Citrifermentans bremense</name>
    <dbReference type="NCBI Taxonomy" id="60035"/>
    <lineage>
        <taxon>Bacteria</taxon>
        <taxon>Pseudomonadati</taxon>
        <taxon>Thermodesulfobacteriota</taxon>
        <taxon>Desulfuromonadia</taxon>
        <taxon>Geobacterales</taxon>
        <taxon>Geobacteraceae</taxon>
        <taxon>Citrifermentans</taxon>
    </lineage>
</organism>
<dbReference type="InterPro" id="IPR044068">
    <property type="entry name" value="CB"/>
</dbReference>
<dbReference type="SUPFAM" id="SSF56349">
    <property type="entry name" value="DNA breaking-rejoining enzymes"/>
    <property type="match status" value="1"/>
</dbReference>
<name>A0A6S6LW87_9BACT</name>
<dbReference type="Pfam" id="PF22022">
    <property type="entry name" value="Phage_int_M"/>
    <property type="match status" value="1"/>
</dbReference>
<sequence length="414" mass="46402">MPKRIVPLTDLQISRAKPKGKPTTLFDGGGLFVLISPAGGKLWRFKYRFAGKDKLLSLGSYPELSLAQARTKRTTLRNFLSEGIDPVEARKAEEADKIAQAGNTFETVARDWHARFHSQWSEKHAEQILRRLEQDVFPWIGARPIGEIKAPEMLTVLRRIEARSLETAFRVKIACGQVFRYAVAEGRADRDPVADLKGALPPVKNKNFAAPTDPKEVAPLLRAIDDFKGSYVVKCAMQLAPLLFVRPGELRHAEWSEIDLEAAEWNIPGAKMKMGHPHLVPLPQQAVEILRGLHQLTGHGKYVFPCTRSTQRCMSENSVNAGLRRLGFEKSEITGHGFRAMARTILDEVLQVRPELIEHQLAHQVKDPLGRAYNRTSHLAERRKMMQTWADYLDGLKTGAKVLPFKKATESGGA</sequence>
<evidence type="ECO:0000256" key="1">
    <source>
        <dbReference type="ARBA" id="ARBA00008857"/>
    </source>
</evidence>
<dbReference type="InterPro" id="IPR010998">
    <property type="entry name" value="Integrase_recombinase_N"/>
</dbReference>
<dbReference type="InterPro" id="IPR002104">
    <property type="entry name" value="Integrase_catalytic"/>
</dbReference>
<dbReference type="InterPro" id="IPR011010">
    <property type="entry name" value="DNA_brk_join_enz"/>
</dbReference>
<keyword evidence="4" id="KW-0233">DNA recombination</keyword>
<dbReference type="CDD" id="cd00801">
    <property type="entry name" value="INT_P4_C"/>
    <property type="match status" value="1"/>
</dbReference>
<dbReference type="PROSITE" id="PS51898">
    <property type="entry name" value="TYR_RECOMBINASE"/>
    <property type="match status" value="1"/>
</dbReference>
<dbReference type="GO" id="GO:0006310">
    <property type="term" value="P:DNA recombination"/>
    <property type="evidence" value="ECO:0007669"/>
    <property type="project" value="UniProtKB-KW"/>
</dbReference>
<evidence type="ECO:0000256" key="4">
    <source>
        <dbReference type="ARBA" id="ARBA00023172"/>
    </source>
</evidence>
<comment type="similarity">
    <text evidence="1">Belongs to the 'phage' integrase family.</text>
</comment>
<dbReference type="Proteomes" id="UP000515472">
    <property type="component" value="Chromosome"/>
</dbReference>
<dbReference type="InterPro" id="IPR053876">
    <property type="entry name" value="Phage_int_M"/>
</dbReference>
<keyword evidence="9" id="KW-1185">Reference proteome</keyword>
<dbReference type="GO" id="GO:0015074">
    <property type="term" value="P:DNA integration"/>
    <property type="evidence" value="ECO:0007669"/>
    <property type="project" value="UniProtKB-KW"/>
</dbReference>
<evidence type="ECO:0000313" key="9">
    <source>
        <dbReference type="Proteomes" id="UP000515472"/>
    </source>
</evidence>
<dbReference type="AlphaFoldDB" id="A0A6S6LW87"/>
<keyword evidence="3 5" id="KW-0238">DNA-binding</keyword>
<dbReference type="InterPro" id="IPR038488">
    <property type="entry name" value="Integrase_DNA-bd_sf"/>
</dbReference>
<evidence type="ECO:0000259" key="7">
    <source>
        <dbReference type="PROSITE" id="PS51900"/>
    </source>
</evidence>
<dbReference type="Gene3D" id="1.10.150.130">
    <property type="match status" value="1"/>
</dbReference>